<evidence type="ECO:0000256" key="8">
    <source>
        <dbReference type="SAM" id="SignalP"/>
    </source>
</evidence>
<dbReference type="PANTHER" id="PTHR15944">
    <property type="entry name" value="FARNESYLCYSTEINE LYASE"/>
    <property type="match status" value="1"/>
</dbReference>
<evidence type="ECO:0000256" key="1">
    <source>
        <dbReference type="ARBA" id="ARBA00001974"/>
    </source>
</evidence>
<gene>
    <name evidence="10" type="primary">PCYOX1</name>
    <name evidence="10" type="ORF">Anas_09494</name>
</gene>
<dbReference type="Pfam" id="PF13450">
    <property type="entry name" value="NAD_binding_8"/>
    <property type="match status" value="1"/>
</dbReference>
<dbReference type="OrthoDB" id="437369at2759"/>
<dbReference type="GO" id="GO:0030328">
    <property type="term" value="P:prenylcysteine catabolic process"/>
    <property type="evidence" value="ECO:0007669"/>
    <property type="project" value="InterPro"/>
</dbReference>
<dbReference type="Pfam" id="PF07156">
    <property type="entry name" value="Prenylcys_lyase"/>
    <property type="match status" value="1"/>
</dbReference>
<evidence type="ECO:0000256" key="5">
    <source>
        <dbReference type="ARBA" id="ARBA00022827"/>
    </source>
</evidence>
<feature type="chain" id="PRO_5024364339" evidence="8">
    <location>
        <begin position="25"/>
        <end position="492"/>
    </location>
</feature>
<dbReference type="PANTHER" id="PTHR15944:SF0">
    <property type="entry name" value="PRENYLCYSTEINE LYASE DOMAIN-CONTAINING PROTEIN"/>
    <property type="match status" value="1"/>
</dbReference>
<dbReference type="InterPro" id="IPR010795">
    <property type="entry name" value="Prenylcys_lyase"/>
</dbReference>
<keyword evidence="7" id="KW-0325">Glycoprotein</keyword>
<sequence>MPRLTVLVKPLLLINIICSWTSFAIETHKISKDTREIKVGIIGGGIGGTATAAFLKEAFQDDILLHIFEPNKVGGRLSTSQNFDDEYETGGSIIHPQNEYMNYFVHVLGLKKSHGCPSKFGIFDGKDYLFTQSDWYFMNVIKFFWRYGLDIYRLNSLNDNMLSSFSRIYDLQKQGTSFKNVQDLLGALDPNFVPLLNKTTRSYLKELNFGDLIIDELVTACTRTNYGQSPDINAFVGSVSVAGASPDLWSVVGGNKRVPEELIKYSKAILIEDIVTKISRNEDGKFRVFHKPPRAKFGSEIEQHTDYDAVVIATPLTKDVSFIEFLNFSKPFYFPGRYEKIISTLVEGELNEITFKTKTEGLNIEEILTNNISLPYNSVGKQVSVSKDCNSTHKIYKVFSPDTLTNDQLSHLFNKIVKVEEKQWLAYPHYSEDKFNGQFELVPGLYYNNAIEQAASAMEMSAISAKNSALLVEKYIKKIDSTDNPRENKDEL</sequence>
<organism evidence="10 11">
    <name type="scientific">Armadillidium nasatum</name>
    <dbReference type="NCBI Taxonomy" id="96803"/>
    <lineage>
        <taxon>Eukaryota</taxon>
        <taxon>Metazoa</taxon>
        <taxon>Ecdysozoa</taxon>
        <taxon>Arthropoda</taxon>
        <taxon>Crustacea</taxon>
        <taxon>Multicrustacea</taxon>
        <taxon>Malacostraca</taxon>
        <taxon>Eumalacostraca</taxon>
        <taxon>Peracarida</taxon>
        <taxon>Isopoda</taxon>
        <taxon>Oniscidea</taxon>
        <taxon>Crinocheta</taxon>
        <taxon>Armadillidiidae</taxon>
        <taxon>Armadillidium</taxon>
    </lineage>
</organism>
<name>A0A5N5SKH7_9CRUS</name>
<proteinExistence type="inferred from homology"/>
<dbReference type="EMBL" id="SEYY01023839">
    <property type="protein sequence ID" value="KAB7494584.1"/>
    <property type="molecule type" value="Genomic_DNA"/>
</dbReference>
<dbReference type="Gene3D" id="3.50.50.60">
    <property type="entry name" value="FAD/NAD(P)-binding domain"/>
    <property type="match status" value="1"/>
</dbReference>
<dbReference type="Proteomes" id="UP000326759">
    <property type="component" value="Unassembled WGS sequence"/>
</dbReference>
<comment type="cofactor">
    <cofactor evidence="1">
        <name>FAD</name>
        <dbReference type="ChEBI" id="CHEBI:57692"/>
    </cofactor>
</comment>
<evidence type="ECO:0000256" key="4">
    <source>
        <dbReference type="ARBA" id="ARBA00022729"/>
    </source>
</evidence>
<feature type="signal peptide" evidence="8">
    <location>
        <begin position="1"/>
        <end position="24"/>
    </location>
</feature>
<evidence type="ECO:0000313" key="10">
    <source>
        <dbReference type="EMBL" id="KAB7494584.1"/>
    </source>
</evidence>
<evidence type="ECO:0000256" key="2">
    <source>
        <dbReference type="ARBA" id="ARBA00009967"/>
    </source>
</evidence>
<keyword evidence="6" id="KW-0560">Oxidoreductase</keyword>
<evidence type="ECO:0000313" key="11">
    <source>
        <dbReference type="Proteomes" id="UP000326759"/>
    </source>
</evidence>
<feature type="domain" description="Prenylcysteine lyase" evidence="9">
    <location>
        <begin position="130"/>
        <end position="477"/>
    </location>
</feature>
<evidence type="ECO:0000256" key="6">
    <source>
        <dbReference type="ARBA" id="ARBA00023002"/>
    </source>
</evidence>
<dbReference type="AlphaFoldDB" id="A0A5N5SKH7"/>
<dbReference type="SUPFAM" id="SSF51905">
    <property type="entry name" value="FAD/NAD(P)-binding domain"/>
    <property type="match status" value="1"/>
</dbReference>
<dbReference type="GO" id="GO:0001735">
    <property type="term" value="F:prenylcysteine oxidase activity"/>
    <property type="evidence" value="ECO:0007669"/>
    <property type="project" value="InterPro"/>
</dbReference>
<dbReference type="GO" id="GO:0030327">
    <property type="term" value="P:prenylated protein catabolic process"/>
    <property type="evidence" value="ECO:0007669"/>
    <property type="project" value="TreeGrafter"/>
</dbReference>
<keyword evidence="4 8" id="KW-0732">Signal</keyword>
<reference evidence="10 11" key="1">
    <citation type="journal article" date="2019" name="PLoS Biol.">
        <title>Sex chromosomes control vertical transmission of feminizing Wolbachia symbionts in an isopod.</title>
        <authorList>
            <person name="Becking T."/>
            <person name="Chebbi M.A."/>
            <person name="Giraud I."/>
            <person name="Moumen B."/>
            <person name="Laverre T."/>
            <person name="Caubet Y."/>
            <person name="Peccoud J."/>
            <person name="Gilbert C."/>
            <person name="Cordaux R."/>
        </authorList>
    </citation>
    <scope>NUCLEOTIDE SEQUENCE [LARGE SCALE GENOMIC DNA]</scope>
    <source>
        <strain evidence="10">ANa2</strain>
        <tissue evidence="10">Whole body excluding digestive tract and cuticle</tissue>
    </source>
</reference>
<comment type="similarity">
    <text evidence="2">Belongs to the prenylcysteine oxidase family.</text>
</comment>
<keyword evidence="11" id="KW-1185">Reference proteome</keyword>
<evidence type="ECO:0000256" key="3">
    <source>
        <dbReference type="ARBA" id="ARBA00022630"/>
    </source>
</evidence>
<dbReference type="InterPro" id="IPR017046">
    <property type="entry name" value="Prenylcysteine_Oxase1"/>
</dbReference>
<accession>A0A5N5SKH7</accession>
<dbReference type="InterPro" id="IPR036188">
    <property type="entry name" value="FAD/NAD-bd_sf"/>
</dbReference>
<keyword evidence="5" id="KW-0274">FAD</keyword>
<protein>
    <submittedName>
        <fullName evidence="10">Prenylcysteine oxidase</fullName>
    </submittedName>
</protein>
<evidence type="ECO:0000256" key="7">
    <source>
        <dbReference type="ARBA" id="ARBA00023180"/>
    </source>
</evidence>
<comment type="caution">
    <text evidence="10">The sequence shown here is derived from an EMBL/GenBank/DDBJ whole genome shotgun (WGS) entry which is preliminary data.</text>
</comment>
<keyword evidence="3" id="KW-0285">Flavoprotein</keyword>
<evidence type="ECO:0000259" key="9">
    <source>
        <dbReference type="Pfam" id="PF07156"/>
    </source>
</evidence>